<evidence type="ECO:0000256" key="14">
    <source>
        <dbReference type="SAM" id="Phobius"/>
    </source>
</evidence>
<evidence type="ECO:0000256" key="9">
    <source>
        <dbReference type="ARBA" id="ARBA00023075"/>
    </source>
</evidence>
<evidence type="ECO:0000256" key="3">
    <source>
        <dbReference type="ARBA" id="ARBA00010535"/>
    </source>
</evidence>
<protein>
    <recommendedName>
        <fullName evidence="4 13">NADH-ubiquinone oxidoreductase chain 1</fullName>
        <ecNumber evidence="13">7.1.1.2</ecNumber>
    </recommendedName>
</protein>
<evidence type="ECO:0000256" key="2">
    <source>
        <dbReference type="ARBA" id="ARBA00004448"/>
    </source>
</evidence>
<dbReference type="HAMAP" id="MF_01350">
    <property type="entry name" value="NDH1_NuoH"/>
    <property type="match status" value="1"/>
</dbReference>
<dbReference type="PROSITE" id="PS00668">
    <property type="entry name" value="COMPLEX1_ND1_2"/>
    <property type="match status" value="1"/>
</dbReference>
<geneLocation type="mitochondrion" evidence="15"/>
<evidence type="ECO:0000256" key="12">
    <source>
        <dbReference type="RuleBase" id="RU000471"/>
    </source>
</evidence>
<dbReference type="InterPro" id="IPR018086">
    <property type="entry name" value="NADH_UbQ_OxRdtase_su1_CS"/>
</dbReference>
<keyword evidence="7" id="KW-0999">Mitochondrion inner membrane</keyword>
<keyword evidence="11 14" id="KW-0472">Membrane</keyword>
<dbReference type="EC" id="7.1.1.2" evidence="13"/>
<keyword evidence="12" id="KW-0520">NAD</keyword>
<keyword evidence="9 13" id="KW-0830">Ubiquinone</keyword>
<dbReference type="GO" id="GO:0003954">
    <property type="term" value="F:NADH dehydrogenase activity"/>
    <property type="evidence" value="ECO:0007669"/>
    <property type="project" value="TreeGrafter"/>
</dbReference>
<evidence type="ECO:0000256" key="5">
    <source>
        <dbReference type="ARBA" id="ARBA00022448"/>
    </source>
</evidence>
<comment type="function">
    <text evidence="1">Core subunit of the mitochondrial membrane respiratory chain NADH dehydrogenase (Complex I) that is believed to belong to the minimal assembly required for catalysis. Complex I functions in the transfer of electrons from NADH to the respiratory chain. The immediate electron acceptor for the enzyme is believed to be ubiquinone.</text>
</comment>
<feature type="transmembrane region" description="Helical" evidence="14">
    <location>
        <begin position="146"/>
        <end position="170"/>
    </location>
</feature>
<proteinExistence type="inferred from homology"/>
<feature type="transmembrane region" description="Helical" evidence="14">
    <location>
        <begin position="97"/>
        <end position="125"/>
    </location>
</feature>
<organism evidence="15">
    <name type="scientific">Pseudophacopteron sp. DMP-2018</name>
    <dbReference type="NCBI Taxonomy" id="2908812"/>
    <lineage>
        <taxon>Eukaryota</taxon>
        <taxon>Metazoa</taxon>
        <taxon>Ecdysozoa</taxon>
        <taxon>Arthropoda</taxon>
        <taxon>Hexapoda</taxon>
        <taxon>Insecta</taxon>
        <taxon>Pterygota</taxon>
        <taxon>Neoptera</taxon>
        <taxon>Paraneoptera</taxon>
        <taxon>Hemiptera</taxon>
        <taxon>Sternorrhyncha</taxon>
        <taxon>Psylloidea</taxon>
        <taxon>Phacopteronidae</taxon>
        <taxon>Pseudophacopteron</taxon>
    </lineage>
</organism>
<keyword evidence="5" id="KW-0813">Transport</keyword>
<dbReference type="PANTHER" id="PTHR11432">
    <property type="entry name" value="NADH DEHYDROGENASE SUBUNIT 1"/>
    <property type="match status" value="1"/>
</dbReference>
<dbReference type="GO" id="GO:0008137">
    <property type="term" value="F:NADH dehydrogenase (ubiquinone) activity"/>
    <property type="evidence" value="ECO:0007669"/>
    <property type="project" value="UniProtKB-EC"/>
</dbReference>
<keyword evidence="10 13" id="KW-0496">Mitochondrion</keyword>
<evidence type="ECO:0000256" key="13">
    <source>
        <dbReference type="RuleBase" id="RU000473"/>
    </source>
</evidence>
<evidence type="ECO:0000256" key="1">
    <source>
        <dbReference type="ARBA" id="ARBA00003257"/>
    </source>
</evidence>
<dbReference type="PANTHER" id="PTHR11432:SF3">
    <property type="entry name" value="NADH-UBIQUINONE OXIDOREDUCTASE CHAIN 1"/>
    <property type="match status" value="1"/>
</dbReference>
<evidence type="ECO:0000256" key="8">
    <source>
        <dbReference type="ARBA" id="ARBA00022989"/>
    </source>
</evidence>
<dbReference type="GO" id="GO:0005743">
    <property type="term" value="C:mitochondrial inner membrane"/>
    <property type="evidence" value="ECO:0007669"/>
    <property type="project" value="UniProtKB-SubCell"/>
</dbReference>
<evidence type="ECO:0000256" key="11">
    <source>
        <dbReference type="ARBA" id="ARBA00023136"/>
    </source>
</evidence>
<keyword evidence="6 12" id="KW-0812">Transmembrane</keyword>
<comment type="catalytic activity">
    <reaction evidence="13">
        <text>a ubiquinone + NADH + 5 H(+)(in) = a ubiquinol + NAD(+) + 4 H(+)(out)</text>
        <dbReference type="Rhea" id="RHEA:29091"/>
        <dbReference type="Rhea" id="RHEA-COMP:9565"/>
        <dbReference type="Rhea" id="RHEA-COMP:9566"/>
        <dbReference type="ChEBI" id="CHEBI:15378"/>
        <dbReference type="ChEBI" id="CHEBI:16389"/>
        <dbReference type="ChEBI" id="CHEBI:17976"/>
        <dbReference type="ChEBI" id="CHEBI:57540"/>
        <dbReference type="ChEBI" id="CHEBI:57945"/>
        <dbReference type="EC" id="7.1.1.2"/>
    </reaction>
</comment>
<reference evidence="15" key="1">
    <citation type="submission" date="2018-02" db="EMBL/GenBank/DDBJ databases">
        <title>Resolving the psyllid tree of life: Phylogenomic analysis of the superfamily Psylloidea (Hemiptera).</title>
        <authorList>
            <person name="Percy D.M."/>
            <person name="Sveinsson S."/>
            <person name="Lemmon A.R."/>
            <person name="Lemmon E.M."/>
            <person name="Ouvrard D."/>
            <person name="Burckhardt D."/>
        </authorList>
    </citation>
    <scope>NUCLEOTIDE SEQUENCE</scope>
    <source>
        <strain evidence="15">DP1.idba.137_circ</strain>
    </source>
</reference>
<evidence type="ECO:0000313" key="15">
    <source>
        <dbReference type="EMBL" id="AWU49037.1"/>
    </source>
</evidence>
<evidence type="ECO:0000256" key="6">
    <source>
        <dbReference type="ARBA" id="ARBA00022692"/>
    </source>
</evidence>
<accession>A0A344A2P6</accession>
<feature type="transmembrane region" description="Helical" evidence="14">
    <location>
        <begin position="6"/>
        <end position="25"/>
    </location>
</feature>
<dbReference type="AlphaFoldDB" id="A0A344A2P6"/>
<name>A0A344A2P6_9HEMI</name>
<dbReference type="PROSITE" id="PS00667">
    <property type="entry name" value="COMPLEX1_ND1_1"/>
    <property type="match status" value="1"/>
</dbReference>
<comment type="similarity">
    <text evidence="3 12">Belongs to the complex I subunit 1 family.</text>
</comment>
<dbReference type="EMBL" id="MG989234">
    <property type="protein sequence ID" value="AWU49037.1"/>
    <property type="molecule type" value="Genomic_DNA"/>
</dbReference>
<keyword evidence="8 14" id="KW-1133">Transmembrane helix</keyword>
<feature type="transmembrane region" description="Helical" evidence="14">
    <location>
        <begin position="217"/>
        <end position="245"/>
    </location>
</feature>
<sequence>MFLKFCVPLIMMLFSLIGVAFLTLMERKILGYLQIRKGPEKVGLAGVFQPFSDALKLLTKEFVVFLALNFYPYWLSPLIALLLSVVVWLVFPYYYVILSWNLIILFMFSIMSLSVYPIMISGWASNSSYALLGSVRSVAQSISYEVSFFFMIMSLSYLVGSLSLSDYMIIQLNMWIIFYNLPLWLMFFVSFLAELNRTPFDFSEGESELVSGFNIEYGGFGFTFIFLAEYLSILFASLILSFMFLGGNCYTLFYFFKLGGLSLLIILIRGTLPRYRYDKLMNMCWKSFLGVILFIIIWYSLILI</sequence>
<feature type="transmembrane region" description="Helical" evidence="14">
    <location>
        <begin position="251"/>
        <end position="272"/>
    </location>
</feature>
<dbReference type="Pfam" id="PF00146">
    <property type="entry name" value="NADHdh"/>
    <property type="match status" value="1"/>
</dbReference>
<gene>
    <name evidence="15" type="primary">nad1</name>
</gene>
<comment type="subcellular location">
    <subcellularLocation>
        <location evidence="2 12">Mitochondrion inner membrane</location>
        <topology evidence="2 12">Multi-pass membrane protein</topology>
    </subcellularLocation>
</comment>
<feature type="transmembrane region" description="Helical" evidence="14">
    <location>
        <begin position="284"/>
        <end position="302"/>
    </location>
</feature>
<feature type="transmembrane region" description="Helical" evidence="14">
    <location>
        <begin position="62"/>
        <end position="91"/>
    </location>
</feature>
<evidence type="ECO:0000256" key="4">
    <source>
        <dbReference type="ARBA" id="ARBA00021009"/>
    </source>
</evidence>
<dbReference type="InterPro" id="IPR001694">
    <property type="entry name" value="NADH_UbQ_OxRdtase_su1/FPO"/>
</dbReference>
<feature type="transmembrane region" description="Helical" evidence="14">
    <location>
        <begin position="176"/>
        <end position="196"/>
    </location>
</feature>
<dbReference type="GO" id="GO:0009060">
    <property type="term" value="P:aerobic respiration"/>
    <property type="evidence" value="ECO:0007669"/>
    <property type="project" value="TreeGrafter"/>
</dbReference>
<evidence type="ECO:0000256" key="10">
    <source>
        <dbReference type="ARBA" id="ARBA00023128"/>
    </source>
</evidence>
<evidence type="ECO:0000256" key="7">
    <source>
        <dbReference type="ARBA" id="ARBA00022792"/>
    </source>
</evidence>